<dbReference type="PANTHER" id="PTHR46009:SF1">
    <property type="entry name" value="VACUOLAR PROTEIN SORTING-ASSOCIATED PROTEIN VTA1 HOMOLOG"/>
    <property type="match status" value="1"/>
</dbReference>
<keyword evidence="2" id="KW-0472">Membrane</keyword>
<protein>
    <submittedName>
        <fullName evidence="5">Vesicle trafficking 1</fullName>
    </submittedName>
</protein>
<comment type="subcellular location">
    <subcellularLocation>
        <location evidence="1">Endomembrane system</location>
    </subcellularLocation>
</comment>
<reference evidence="5" key="2">
    <citation type="submission" date="2025-08" db="UniProtKB">
        <authorList>
            <consortium name="Ensembl"/>
        </authorList>
    </citation>
    <scope>IDENTIFICATION</scope>
    <source>
        <strain evidence="5">Hereford</strain>
    </source>
</reference>
<organism evidence="5 6">
    <name type="scientific">Bos taurus</name>
    <name type="common">Bovine</name>
    <dbReference type="NCBI Taxonomy" id="9913"/>
    <lineage>
        <taxon>Eukaryota</taxon>
        <taxon>Metazoa</taxon>
        <taxon>Chordata</taxon>
        <taxon>Craniata</taxon>
        <taxon>Vertebrata</taxon>
        <taxon>Euteleostomi</taxon>
        <taxon>Mammalia</taxon>
        <taxon>Eutheria</taxon>
        <taxon>Laurasiatheria</taxon>
        <taxon>Artiodactyla</taxon>
        <taxon>Ruminantia</taxon>
        <taxon>Pecora</taxon>
        <taxon>Bovidae</taxon>
        <taxon>Bovinae</taxon>
        <taxon>Bos</taxon>
    </lineage>
</organism>
<accession>A0AAA9S3S6</accession>
<dbReference type="Gene3D" id="1.25.40.270">
    <property type="entry name" value="Vacuolar protein sorting-associated protein vta1"/>
    <property type="match status" value="1"/>
</dbReference>
<dbReference type="PANTHER" id="PTHR46009">
    <property type="entry name" value="VACUOLAR PROTEIN SORTING-ASSOCIATED PROTEIN VTA1 HOMOLOG"/>
    <property type="match status" value="1"/>
</dbReference>
<dbReference type="GeneTree" id="ENSGT00390000011342"/>
<dbReference type="GO" id="GO:0010008">
    <property type="term" value="C:endosome membrane"/>
    <property type="evidence" value="ECO:0007669"/>
    <property type="project" value="UniProtKB-SubCell"/>
</dbReference>
<evidence type="ECO:0000313" key="5">
    <source>
        <dbReference type="Ensembl" id="ENSBTAP00000076759.2"/>
    </source>
</evidence>
<feature type="domain" description="Vta1/callose synthase N-terminal" evidence="4">
    <location>
        <begin position="16"/>
        <end position="158"/>
    </location>
</feature>
<reference evidence="5" key="1">
    <citation type="submission" date="2018-03" db="EMBL/GenBank/DDBJ databases">
        <title>ARS-UCD1.2.</title>
        <authorList>
            <person name="Rosen B.D."/>
            <person name="Bickhart D.M."/>
            <person name="Koren S."/>
            <person name="Schnabel R.D."/>
            <person name="Hall R."/>
            <person name="Zimin A."/>
            <person name="Dreischer C."/>
            <person name="Schultheiss S."/>
            <person name="Schroeder S.G."/>
            <person name="Elsik C.G."/>
            <person name="Couldrey C."/>
            <person name="Liu G.E."/>
            <person name="Van Tassell C.P."/>
            <person name="Phillippy A.M."/>
            <person name="Smith T.P.L."/>
            <person name="Medrano J.F."/>
        </authorList>
    </citation>
    <scope>NUCLEOTIDE SEQUENCE [LARGE SCALE GENOMIC DNA]</scope>
    <source>
        <strain evidence="5">Hereford</strain>
    </source>
</reference>
<evidence type="ECO:0000313" key="6">
    <source>
        <dbReference type="Proteomes" id="UP000009136"/>
    </source>
</evidence>
<evidence type="ECO:0000259" key="4">
    <source>
        <dbReference type="Pfam" id="PF04652"/>
    </source>
</evidence>
<dbReference type="GO" id="GO:0032511">
    <property type="term" value="P:late endosome to vacuole transport via multivesicular body sorting pathway"/>
    <property type="evidence" value="ECO:0007669"/>
    <property type="project" value="InterPro"/>
</dbReference>
<dbReference type="GO" id="GO:0005829">
    <property type="term" value="C:cytosol"/>
    <property type="evidence" value="ECO:0007669"/>
    <property type="project" value="Ensembl"/>
</dbReference>
<dbReference type="GO" id="GO:0005654">
    <property type="term" value="C:nucleoplasm"/>
    <property type="evidence" value="ECO:0007669"/>
    <property type="project" value="Ensembl"/>
</dbReference>
<evidence type="ECO:0000256" key="1">
    <source>
        <dbReference type="ARBA" id="ARBA00004308"/>
    </source>
</evidence>
<evidence type="ECO:0000256" key="2">
    <source>
        <dbReference type="ARBA" id="ARBA00023136"/>
    </source>
</evidence>
<feature type="region of interest" description="Disordered" evidence="3">
    <location>
        <begin position="177"/>
        <end position="253"/>
    </location>
</feature>
<evidence type="ECO:0000256" key="3">
    <source>
        <dbReference type="SAM" id="MobiDB-lite"/>
    </source>
</evidence>
<dbReference type="AlphaFoldDB" id="A0AAA9S3S6"/>
<gene>
    <name evidence="5" type="primary">VTA1</name>
</gene>
<dbReference type="GO" id="GO:0015031">
    <property type="term" value="P:protein transport"/>
    <property type="evidence" value="ECO:0007669"/>
    <property type="project" value="UniProtKB-KW"/>
</dbReference>
<reference evidence="5" key="3">
    <citation type="submission" date="2025-09" db="UniProtKB">
        <authorList>
            <consortium name="Ensembl"/>
        </authorList>
    </citation>
    <scope>IDENTIFICATION</scope>
    <source>
        <strain evidence="5">Hereford</strain>
    </source>
</reference>
<feature type="compositionally biased region" description="Polar residues" evidence="3">
    <location>
        <begin position="199"/>
        <end position="211"/>
    </location>
</feature>
<dbReference type="InterPro" id="IPR023175">
    <property type="entry name" value="Vta1/CALS_N_sf"/>
</dbReference>
<keyword evidence="6" id="KW-1185">Reference proteome</keyword>
<dbReference type="Pfam" id="PF04652">
    <property type="entry name" value="Vta1"/>
    <property type="match status" value="1"/>
</dbReference>
<dbReference type="InterPro" id="IPR044538">
    <property type="entry name" value="Vta1-like"/>
</dbReference>
<dbReference type="Proteomes" id="UP000009136">
    <property type="component" value="Chromosome 9"/>
</dbReference>
<name>A0AAA9S3S6_BOVIN</name>
<dbReference type="InterPro" id="IPR039431">
    <property type="entry name" value="Vta1/CALS_N"/>
</dbReference>
<sequence>MAALATLPPLPPQFKSIQHHLRTAQEHDKRDPVVAYYCRLYAMQTGMKIDSKTPECRKFLSRLMDQLEALKKQLGDNEAITQEIVGSAHLENYALKMFLYADNEDRAGRFHKNMIKSFYTASLLIDVITVFGELTDENVKHRKYARWKATYIHNCLKNGETPQAGPVGIEEDNVDVEENEDAGATSLPTQPLQPSSSTYDPSNMPSSSYTGIQIPPGAHAPANTPAEVPHSTGDASGIKPTCQCRRHKRRRFDPSVQKIPWRRKWQPTPVFLSGESHGQTSLAVYSPWSHKESDMTEAA</sequence>
<feature type="compositionally biased region" description="Low complexity" evidence="3">
    <location>
        <begin position="185"/>
        <end position="198"/>
    </location>
</feature>
<proteinExistence type="predicted"/>
<dbReference type="Ensembl" id="ENSBTAT00000119548.2">
    <property type="protein sequence ID" value="ENSBTAP00000076759.2"/>
    <property type="gene ID" value="ENSBTAG00000005851.7"/>
</dbReference>